<sequence length="205" mass="23262">MRDHKMMYGVYLRAGLLSSLILFILAFLFVPYAEPEAYKLKREIITMVEEISAQMEKFEEPPPLERPKVAVEAESEVAEEEVVETIAATEFQEDLIRTIPTGPDIEIVPYYKVEVKPKPIYQQKPRYPDLARRAGIEGQAVVKALVDIDGSVMDAQILKSSGNQMLDESALAAARQWRFSPAKQRDKFVRVYVSIPINFRLVEGG</sequence>
<evidence type="ECO:0000256" key="6">
    <source>
        <dbReference type="ARBA" id="ARBA00022692"/>
    </source>
</evidence>
<feature type="domain" description="TonB C-terminal" evidence="10">
    <location>
        <begin position="112"/>
        <end position="205"/>
    </location>
</feature>
<dbReference type="PANTHER" id="PTHR33446">
    <property type="entry name" value="PROTEIN TONB-RELATED"/>
    <property type="match status" value="1"/>
</dbReference>
<evidence type="ECO:0000256" key="8">
    <source>
        <dbReference type="ARBA" id="ARBA00022989"/>
    </source>
</evidence>
<keyword evidence="3" id="KW-0813">Transport</keyword>
<keyword evidence="4" id="KW-1003">Cell membrane</keyword>
<keyword evidence="6" id="KW-0812">Transmembrane</keyword>
<dbReference type="GO" id="GO:0031992">
    <property type="term" value="F:energy transducer activity"/>
    <property type="evidence" value="ECO:0007669"/>
    <property type="project" value="InterPro"/>
</dbReference>
<comment type="subcellular location">
    <subcellularLocation>
        <location evidence="1">Cell inner membrane</location>
        <topology evidence="1">Single-pass membrane protein</topology>
        <orientation evidence="1">Periplasmic side</orientation>
    </subcellularLocation>
</comment>
<name>A0A0S8FPB3_UNCW3</name>
<evidence type="ECO:0000313" key="12">
    <source>
        <dbReference type="Proteomes" id="UP000051373"/>
    </source>
</evidence>
<dbReference type="SUPFAM" id="SSF74653">
    <property type="entry name" value="TolA/TonB C-terminal domain"/>
    <property type="match status" value="1"/>
</dbReference>
<keyword evidence="8" id="KW-1133">Transmembrane helix</keyword>
<keyword evidence="5" id="KW-0997">Cell inner membrane</keyword>
<evidence type="ECO:0000313" key="11">
    <source>
        <dbReference type="EMBL" id="KPK62519.1"/>
    </source>
</evidence>
<dbReference type="PRINTS" id="PR01374">
    <property type="entry name" value="TONBPROTEIN"/>
</dbReference>
<dbReference type="EMBL" id="LJUJ01000034">
    <property type="protein sequence ID" value="KPK62519.1"/>
    <property type="molecule type" value="Genomic_DNA"/>
</dbReference>
<evidence type="ECO:0000256" key="2">
    <source>
        <dbReference type="ARBA" id="ARBA00006555"/>
    </source>
</evidence>
<dbReference type="InterPro" id="IPR037682">
    <property type="entry name" value="TonB_C"/>
</dbReference>
<evidence type="ECO:0000256" key="4">
    <source>
        <dbReference type="ARBA" id="ARBA00022475"/>
    </source>
</evidence>
<dbReference type="GO" id="GO:0098797">
    <property type="term" value="C:plasma membrane protein complex"/>
    <property type="evidence" value="ECO:0007669"/>
    <property type="project" value="TreeGrafter"/>
</dbReference>
<dbReference type="GO" id="GO:0030288">
    <property type="term" value="C:outer membrane-bounded periplasmic space"/>
    <property type="evidence" value="ECO:0007669"/>
    <property type="project" value="InterPro"/>
</dbReference>
<dbReference type="AlphaFoldDB" id="A0A0S8FPB3"/>
<evidence type="ECO:0000259" key="10">
    <source>
        <dbReference type="PROSITE" id="PS52015"/>
    </source>
</evidence>
<dbReference type="InterPro" id="IPR006260">
    <property type="entry name" value="TonB/TolA_C"/>
</dbReference>
<dbReference type="GO" id="GO:0055085">
    <property type="term" value="P:transmembrane transport"/>
    <property type="evidence" value="ECO:0007669"/>
    <property type="project" value="InterPro"/>
</dbReference>
<dbReference type="PROSITE" id="PS52015">
    <property type="entry name" value="TONB_CTD"/>
    <property type="match status" value="1"/>
</dbReference>
<keyword evidence="9" id="KW-0472">Membrane</keyword>
<evidence type="ECO:0000256" key="1">
    <source>
        <dbReference type="ARBA" id="ARBA00004383"/>
    </source>
</evidence>
<comment type="caution">
    <text evidence="11">The sequence shown here is derived from an EMBL/GenBank/DDBJ whole genome shotgun (WGS) entry which is preliminary data.</text>
</comment>
<reference evidence="11 12" key="1">
    <citation type="journal article" date="2015" name="Microbiome">
        <title>Genomic resolution of linkages in carbon, nitrogen, and sulfur cycling among widespread estuary sediment bacteria.</title>
        <authorList>
            <person name="Baker B.J."/>
            <person name="Lazar C.S."/>
            <person name="Teske A.P."/>
            <person name="Dick G.J."/>
        </authorList>
    </citation>
    <scope>NUCLEOTIDE SEQUENCE [LARGE SCALE GENOMIC DNA]</scope>
    <source>
        <strain evidence="11">SM23_42</strain>
    </source>
</reference>
<dbReference type="PANTHER" id="PTHR33446:SF2">
    <property type="entry name" value="PROTEIN TONB"/>
    <property type="match status" value="1"/>
</dbReference>
<evidence type="ECO:0000256" key="7">
    <source>
        <dbReference type="ARBA" id="ARBA00022927"/>
    </source>
</evidence>
<evidence type="ECO:0000256" key="3">
    <source>
        <dbReference type="ARBA" id="ARBA00022448"/>
    </source>
</evidence>
<protein>
    <recommendedName>
        <fullName evidence="10">TonB C-terminal domain-containing protein</fullName>
    </recommendedName>
</protein>
<comment type="similarity">
    <text evidence="2">Belongs to the TonB family.</text>
</comment>
<dbReference type="InterPro" id="IPR003538">
    <property type="entry name" value="TonB"/>
</dbReference>
<keyword evidence="7" id="KW-0653">Protein transport</keyword>
<accession>A0A0S8FPB3</accession>
<dbReference type="STRING" id="1703779.AMJ83_10750"/>
<dbReference type="GO" id="GO:0015031">
    <property type="term" value="P:protein transport"/>
    <property type="evidence" value="ECO:0007669"/>
    <property type="project" value="UniProtKB-KW"/>
</dbReference>
<evidence type="ECO:0000256" key="5">
    <source>
        <dbReference type="ARBA" id="ARBA00022519"/>
    </source>
</evidence>
<organism evidence="11 12">
    <name type="scientific">candidate division WOR_3 bacterium SM23_42</name>
    <dbReference type="NCBI Taxonomy" id="1703779"/>
    <lineage>
        <taxon>Bacteria</taxon>
        <taxon>Bacteria division WOR-3</taxon>
    </lineage>
</organism>
<dbReference type="NCBIfam" id="TIGR01352">
    <property type="entry name" value="tonB_Cterm"/>
    <property type="match status" value="1"/>
</dbReference>
<gene>
    <name evidence="11" type="ORF">AMJ83_10750</name>
</gene>
<dbReference type="Proteomes" id="UP000051373">
    <property type="component" value="Unassembled WGS sequence"/>
</dbReference>
<dbReference type="Pfam" id="PF03544">
    <property type="entry name" value="TonB_C"/>
    <property type="match status" value="1"/>
</dbReference>
<dbReference type="Gene3D" id="3.30.1150.10">
    <property type="match status" value="1"/>
</dbReference>
<dbReference type="GO" id="GO:0015891">
    <property type="term" value="P:siderophore transport"/>
    <property type="evidence" value="ECO:0007669"/>
    <property type="project" value="InterPro"/>
</dbReference>
<dbReference type="InterPro" id="IPR051045">
    <property type="entry name" value="TonB-dependent_transducer"/>
</dbReference>
<proteinExistence type="inferred from homology"/>
<evidence type="ECO:0000256" key="9">
    <source>
        <dbReference type="ARBA" id="ARBA00023136"/>
    </source>
</evidence>